<dbReference type="CDD" id="cd01846">
    <property type="entry name" value="fatty_acyltransferase_like"/>
    <property type="match status" value="1"/>
</dbReference>
<dbReference type="InterPro" id="IPR001087">
    <property type="entry name" value="GDSL"/>
</dbReference>
<dbReference type="EMBL" id="JAEPRD010000025">
    <property type="protein sequence ID" value="KAG2207359.1"/>
    <property type="molecule type" value="Genomic_DNA"/>
</dbReference>
<reference evidence="3" key="1">
    <citation type="submission" date="2020-12" db="EMBL/GenBank/DDBJ databases">
        <title>Metabolic potential, ecology and presence of endohyphal bacteria is reflected in genomic diversity of Mucoromycotina.</title>
        <authorList>
            <person name="Muszewska A."/>
            <person name="Okrasinska A."/>
            <person name="Steczkiewicz K."/>
            <person name="Drgas O."/>
            <person name="Orlowska M."/>
            <person name="Perlinska-Lenart U."/>
            <person name="Aleksandrzak-Piekarczyk T."/>
            <person name="Szatraj K."/>
            <person name="Zielenkiewicz U."/>
            <person name="Pilsyk S."/>
            <person name="Malc E."/>
            <person name="Mieczkowski P."/>
            <person name="Kruszewska J.S."/>
            <person name="Biernat P."/>
            <person name="Pawlowska J."/>
        </authorList>
    </citation>
    <scope>NUCLEOTIDE SEQUENCE</scope>
    <source>
        <strain evidence="3">WA0000017839</strain>
    </source>
</reference>
<dbReference type="Gene3D" id="3.40.50.1110">
    <property type="entry name" value="SGNH hydrolase"/>
    <property type="match status" value="1"/>
</dbReference>
<name>A0A8H7R9U0_9FUNG</name>
<gene>
    <name evidence="3" type="ORF">INT47_006833</name>
</gene>
<evidence type="ECO:0000313" key="4">
    <source>
        <dbReference type="Proteomes" id="UP000603453"/>
    </source>
</evidence>
<evidence type="ECO:0000256" key="1">
    <source>
        <dbReference type="ARBA" id="ARBA00022801"/>
    </source>
</evidence>
<feature type="chain" id="PRO_5034142789" evidence="2">
    <location>
        <begin position="20"/>
        <end position="288"/>
    </location>
</feature>
<comment type="caution">
    <text evidence="3">The sequence shown here is derived from an EMBL/GenBank/DDBJ whole genome shotgun (WGS) entry which is preliminary data.</text>
</comment>
<keyword evidence="2" id="KW-0732">Signal</keyword>
<organism evidence="3 4">
    <name type="scientific">Mucor saturninus</name>
    <dbReference type="NCBI Taxonomy" id="64648"/>
    <lineage>
        <taxon>Eukaryota</taxon>
        <taxon>Fungi</taxon>
        <taxon>Fungi incertae sedis</taxon>
        <taxon>Mucoromycota</taxon>
        <taxon>Mucoromycotina</taxon>
        <taxon>Mucoromycetes</taxon>
        <taxon>Mucorales</taxon>
        <taxon>Mucorineae</taxon>
        <taxon>Mucoraceae</taxon>
        <taxon>Mucor</taxon>
    </lineage>
</organism>
<evidence type="ECO:0000313" key="3">
    <source>
        <dbReference type="EMBL" id="KAG2207359.1"/>
    </source>
</evidence>
<dbReference type="SUPFAM" id="SSF52266">
    <property type="entry name" value="SGNH hydrolase"/>
    <property type="match status" value="1"/>
</dbReference>
<proteinExistence type="predicted"/>
<keyword evidence="4" id="KW-1185">Reference proteome</keyword>
<dbReference type="PANTHER" id="PTHR45648:SF22">
    <property type="entry name" value="GDSL LIPASE_ACYLHYDROLASE FAMILY PROTEIN (AFU_ORTHOLOGUE AFUA_4G14700)"/>
    <property type="match status" value="1"/>
</dbReference>
<feature type="signal peptide" evidence="2">
    <location>
        <begin position="1"/>
        <end position="19"/>
    </location>
</feature>
<dbReference type="InterPro" id="IPR051058">
    <property type="entry name" value="GDSL_Est/Lipase"/>
</dbReference>
<protein>
    <submittedName>
        <fullName evidence="3">Uncharacterized protein</fullName>
    </submittedName>
</protein>
<dbReference type="Proteomes" id="UP000603453">
    <property type="component" value="Unassembled WGS sequence"/>
</dbReference>
<evidence type="ECO:0000256" key="2">
    <source>
        <dbReference type="SAM" id="SignalP"/>
    </source>
</evidence>
<dbReference type="GO" id="GO:0016788">
    <property type="term" value="F:hydrolase activity, acting on ester bonds"/>
    <property type="evidence" value="ECO:0007669"/>
    <property type="project" value="InterPro"/>
</dbReference>
<dbReference type="PANTHER" id="PTHR45648">
    <property type="entry name" value="GDSL LIPASE/ACYLHYDROLASE FAMILY PROTEIN (AFU_ORTHOLOGUE AFUA_4G14700)"/>
    <property type="match status" value="1"/>
</dbReference>
<dbReference type="Pfam" id="PF00657">
    <property type="entry name" value="Lipase_GDSL"/>
    <property type="match status" value="1"/>
</dbReference>
<dbReference type="OrthoDB" id="1600564at2759"/>
<keyword evidence="1" id="KW-0378">Hydrolase</keyword>
<dbReference type="AlphaFoldDB" id="A0A8H7R9U0"/>
<dbReference type="InterPro" id="IPR036514">
    <property type="entry name" value="SGNH_hydro_sf"/>
</dbReference>
<accession>A0A8H7R9U0</accession>
<sequence length="288" mass="32065">MRLSIIASLIALSATSAVASIDRIVLYADSFSDNGNDYRGSKFPPSPPYWKGRFSNGPTWAEHVAKAISIPFVNNGHGGATTNNEDVYSAFNNWTVPGLKQQVATIKTHGTPKSLYIIEIGYNDLNAIINPDQYNVVNKHLSKEVIAKNVVDSVKAIIKKYKAKKFLFMSVPPFDHWPVIQAADKARTNKLITSYNALVTSELKKKIHGIDLKFIDTHGWFLEQLAHPENLGLSTSNGPCDWGIGNTTAICDDPEKHFFFDSYHPEAKVHKAWGKTALVQLKQLYNIH</sequence>